<dbReference type="SUPFAM" id="SSF53474">
    <property type="entry name" value="alpha/beta-Hydrolases"/>
    <property type="match status" value="1"/>
</dbReference>
<dbReference type="InterPro" id="IPR019819">
    <property type="entry name" value="Carboxylesterase_B_CS"/>
</dbReference>
<dbReference type="EC" id="3.1.1.-" evidence="3"/>
<keyword evidence="2 3" id="KW-0378">Hydrolase</keyword>
<dbReference type="eggNOG" id="KOG1516">
    <property type="taxonomic scope" value="Eukaryota"/>
</dbReference>
<dbReference type="OMA" id="DERCEFW"/>
<accession>D8QC46</accession>
<dbReference type="Proteomes" id="UP000007431">
    <property type="component" value="Unassembled WGS sequence"/>
</dbReference>
<comment type="similarity">
    <text evidence="1 3">Belongs to the type-B carboxylesterase/lipase family.</text>
</comment>
<evidence type="ECO:0000256" key="2">
    <source>
        <dbReference type="ARBA" id="ARBA00022801"/>
    </source>
</evidence>
<keyword evidence="6" id="KW-1185">Reference proteome</keyword>
<protein>
    <recommendedName>
        <fullName evidence="3">Carboxylic ester hydrolase</fullName>
        <ecNumber evidence="3">3.1.1.-</ecNumber>
    </recommendedName>
</protein>
<evidence type="ECO:0000313" key="6">
    <source>
        <dbReference type="Proteomes" id="UP000007431"/>
    </source>
</evidence>
<feature type="domain" description="Carboxylesterase type B" evidence="4">
    <location>
        <begin position="21"/>
        <end position="492"/>
    </location>
</feature>
<dbReference type="EMBL" id="GL377309">
    <property type="protein sequence ID" value="EFI94869.1"/>
    <property type="molecule type" value="Genomic_DNA"/>
</dbReference>
<evidence type="ECO:0000256" key="1">
    <source>
        <dbReference type="ARBA" id="ARBA00005964"/>
    </source>
</evidence>
<dbReference type="GO" id="GO:0016787">
    <property type="term" value="F:hydrolase activity"/>
    <property type="evidence" value="ECO:0007669"/>
    <property type="project" value="UniProtKB-KW"/>
</dbReference>
<dbReference type="PROSITE" id="PS00941">
    <property type="entry name" value="CARBOXYLESTERASE_B_2"/>
    <property type="match status" value="1"/>
</dbReference>
<dbReference type="VEuPathDB" id="FungiDB:SCHCODRAFT_02634521"/>
<evidence type="ECO:0000259" key="4">
    <source>
        <dbReference type="Pfam" id="PF00135"/>
    </source>
</evidence>
<dbReference type="InterPro" id="IPR019826">
    <property type="entry name" value="Carboxylesterase_B_AS"/>
</dbReference>
<dbReference type="InterPro" id="IPR050309">
    <property type="entry name" value="Type-B_Carboxylest/Lipase"/>
</dbReference>
<dbReference type="ESTHER" id="schco-d8qc46">
    <property type="family name" value="Fungal_carboxylesterase_lipase"/>
</dbReference>
<proteinExistence type="inferred from homology"/>
<dbReference type="HOGENOM" id="CLU_006586_10_7_1"/>
<dbReference type="InterPro" id="IPR002018">
    <property type="entry name" value="CarbesteraseB"/>
</dbReference>
<sequence length="521" mass="56736">MLSRILGCAILAVSAVAQLSNNTVALDYGTFIGERNDTTGVINFRGIRYADAPVGDLRWRAPVSPPSENLGSVNATSFPAACIQARRADGDSDPSDGQKSAADEKTYSEDCLFLNVYVPVGTEVNSSLPVLLFLHGGGFQRGDPDDAPADYLFESSATPFVFVTIQYRLGAYGYLGGKALGDDGDFNVGLLDQKAAFLWVRNYIKNFGGDPSRVTIWGQSGGASALLAQNGNNEGLFVGAIADSPPISLQADCNGPYHEMVSSEIAQQIGCDSADELMDCLRAANESALTNAQSQVLSIHSDMIYVFQPCIDGLYLTSRIVPALQNNTIAHVPLLFGSNTEEGAHWSENLPAACANTTMPNATEDTVYCFTRGQYPGLTRESFDRALELYPLENYNNSVDLQGQRMLGELRFICSAVLAGERVPHTYQYHYDNPDVGSEHGDELAAFFDPPDNNTFYSAMRQYWTSFATGNPPLADIKTSWIDAPNTRMFLHPGNISMVNVEADLLERCNFWHSIHEELST</sequence>
<dbReference type="STRING" id="578458.D8QC46"/>
<organism evidence="6">
    <name type="scientific">Schizophyllum commune (strain H4-8 / FGSC 9210)</name>
    <name type="common">Split gill fungus</name>
    <dbReference type="NCBI Taxonomy" id="578458"/>
    <lineage>
        <taxon>Eukaryota</taxon>
        <taxon>Fungi</taxon>
        <taxon>Dikarya</taxon>
        <taxon>Basidiomycota</taxon>
        <taxon>Agaricomycotina</taxon>
        <taxon>Agaricomycetes</taxon>
        <taxon>Agaricomycetidae</taxon>
        <taxon>Agaricales</taxon>
        <taxon>Schizophyllaceae</taxon>
        <taxon>Schizophyllum</taxon>
    </lineage>
</organism>
<reference evidence="5 6" key="1">
    <citation type="journal article" date="2010" name="Nat. Biotechnol.">
        <title>Genome sequence of the model mushroom Schizophyllum commune.</title>
        <authorList>
            <person name="Ohm R.A."/>
            <person name="de Jong J.F."/>
            <person name="Lugones L.G."/>
            <person name="Aerts A."/>
            <person name="Kothe E."/>
            <person name="Stajich J.E."/>
            <person name="de Vries R.P."/>
            <person name="Record E."/>
            <person name="Levasseur A."/>
            <person name="Baker S.E."/>
            <person name="Bartholomew K.A."/>
            <person name="Coutinho P.M."/>
            <person name="Erdmann S."/>
            <person name="Fowler T.J."/>
            <person name="Gathman A.C."/>
            <person name="Lombard V."/>
            <person name="Henrissat B."/>
            <person name="Knabe N."/>
            <person name="Kuees U."/>
            <person name="Lilly W.W."/>
            <person name="Lindquist E."/>
            <person name="Lucas S."/>
            <person name="Magnuson J.K."/>
            <person name="Piumi F."/>
            <person name="Raudaskoski M."/>
            <person name="Salamov A."/>
            <person name="Schmutz J."/>
            <person name="Schwarze F.W.M.R."/>
            <person name="vanKuyk P.A."/>
            <person name="Horton J.S."/>
            <person name="Grigoriev I.V."/>
            <person name="Woesten H.A.B."/>
        </authorList>
    </citation>
    <scope>NUCLEOTIDE SEQUENCE [LARGE SCALE GENOMIC DNA]</scope>
    <source>
        <strain evidence="6">H4-8 / FGSC 9210</strain>
    </source>
</reference>
<dbReference type="InParanoid" id="D8QC46"/>
<name>D8QC46_SCHCM</name>
<gene>
    <name evidence="5" type="ORF">SCHCODRAFT_236609</name>
</gene>
<dbReference type="Pfam" id="PF00135">
    <property type="entry name" value="COesterase"/>
    <property type="match status" value="1"/>
</dbReference>
<evidence type="ECO:0000313" key="5">
    <source>
        <dbReference type="EMBL" id="EFI94869.1"/>
    </source>
</evidence>
<dbReference type="PANTHER" id="PTHR11559">
    <property type="entry name" value="CARBOXYLESTERASE"/>
    <property type="match status" value="1"/>
</dbReference>
<dbReference type="PROSITE" id="PS00122">
    <property type="entry name" value="CARBOXYLESTERASE_B_1"/>
    <property type="match status" value="1"/>
</dbReference>
<dbReference type="Gene3D" id="3.40.50.1820">
    <property type="entry name" value="alpha/beta hydrolase"/>
    <property type="match status" value="1"/>
</dbReference>
<dbReference type="InterPro" id="IPR029058">
    <property type="entry name" value="AB_hydrolase_fold"/>
</dbReference>
<feature type="chain" id="PRO_5005127222" description="Carboxylic ester hydrolase" evidence="3">
    <location>
        <begin position="18"/>
        <end position="521"/>
    </location>
</feature>
<evidence type="ECO:0000256" key="3">
    <source>
        <dbReference type="RuleBase" id="RU361235"/>
    </source>
</evidence>
<feature type="signal peptide" evidence="3">
    <location>
        <begin position="1"/>
        <end position="17"/>
    </location>
</feature>
<keyword evidence="3" id="KW-0732">Signal</keyword>
<dbReference type="AlphaFoldDB" id="D8QC46"/>